<gene>
    <name evidence="7" type="ORF">BED41_02935</name>
</gene>
<feature type="transmembrane region" description="Helical" evidence="6">
    <location>
        <begin position="348"/>
        <end position="367"/>
    </location>
</feature>
<organism evidence="7 8">
    <name type="scientific">Cloacibacillus porcorum</name>
    <dbReference type="NCBI Taxonomy" id="1197717"/>
    <lineage>
        <taxon>Bacteria</taxon>
        <taxon>Thermotogati</taxon>
        <taxon>Synergistota</taxon>
        <taxon>Synergistia</taxon>
        <taxon>Synergistales</taxon>
        <taxon>Synergistaceae</taxon>
        <taxon>Cloacibacillus</taxon>
    </lineage>
</organism>
<evidence type="ECO:0000256" key="5">
    <source>
        <dbReference type="ARBA" id="ARBA00023136"/>
    </source>
</evidence>
<dbReference type="InterPro" id="IPR018385">
    <property type="entry name" value="C4_dicarb_anaerob_car-like"/>
</dbReference>
<keyword evidence="8" id="KW-1185">Reference proteome</keyword>
<evidence type="ECO:0000256" key="4">
    <source>
        <dbReference type="ARBA" id="ARBA00022989"/>
    </source>
</evidence>
<dbReference type="Pfam" id="PF03606">
    <property type="entry name" value="DcuC"/>
    <property type="match status" value="1"/>
</dbReference>
<feature type="transmembrane region" description="Helical" evidence="6">
    <location>
        <begin position="167"/>
        <end position="189"/>
    </location>
</feature>
<reference evidence="7" key="1">
    <citation type="submission" date="2016-08" db="EMBL/GenBank/DDBJ databases">
        <title>Complete genome of Cloacibacillus porcorum.</title>
        <authorList>
            <person name="Looft T."/>
            <person name="Bayles D.O."/>
            <person name="Alt D.P."/>
        </authorList>
    </citation>
    <scope>NUCLEOTIDE SEQUENCE [LARGE SCALE GENOMIC DNA]</scope>
    <source>
        <strain evidence="7">CL-84</strain>
    </source>
</reference>
<protein>
    <recommendedName>
        <fullName evidence="9">Basic amino acid antiporter YfcC</fullName>
    </recommendedName>
</protein>
<feature type="transmembrane region" description="Helical" evidence="6">
    <location>
        <begin position="480"/>
        <end position="500"/>
    </location>
</feature>
<keyword evidence="2" id="KW-1003">Cell membrane</keyword>
<dbReference type="Proteomes" id="UP000093044">
    <property type="component" value="Chromosome"/>
</dbReference>
<feature type="transmembrane region" description="Helical" evidence="6">
    <location>
        <begin position="277"/>
        <end position="297"/>
    </location>
</feature>
<dbReference type="AlphaFoldDB" id="A0A1B2I2E6"/>
<evidence type="ECO:0000256" key="6">
    <source>
        <dbReference type="SAM" id="Phobius"/>
    </source>
</evidence>
<feature type="transmembrane region" description="Helical" evidence="6">
    <location>
        <begin position="141"/>
        <end position="161"/>
    </location>
</feature>
<name>A0A1B2I2E6_9BACT</name>
<keyword evidence="3 6" id="KW-0812">Transmembrane</keyword>
<dbReference type="OrthoDB" id="2668at2"/>
<evidence type="ECO:0000256" key="1">
    <source>
        <dbReference type="ARBA" id="ARBA00004651"/>
    </source>
</evidence>
<evidence type="ECO:0008006" key="9">
    <source>
        <dbReference type="Google" id="ProtNLM"/>
    </source>
</evidence>
<feature type="transmembrane region" description="Helical" evidence="6">
    <location>
        <begin position="12"/>
        <end position="30"/>
    </location>
</feature>
<dbReference type="InterPro" id="IPR051679">
    <property type="entry name" value="DASS-Related_Transporters"/>
</dbReference>
<dbReference type="NCBIfam" id="NF008611">
    <property type="entry name" value="PRK11588.1"/>
    <property type="match status" value="1"/>
</dbReference>
<dbReference type="PANTHER" id="PTHR43652">
    <property type="entry name" value="BASIC AMINO ACID ANTIPORTER YFCC-RELATED"/>
    <property type="match status" value="1"/>
</dbReference>
<comment type="subcellular location">
    <subcellularLocation>
        <location evidence="1">Cell membrane</location>
        <topology evidence="1">Multi-pass membrane protein</topology>
    </subcellularLocation>
</comment>
<dbReference type="GO" id="GO:0005886">
    <property type="term" value="C:plasma membrane"/>
    <property type="evidence" value="ECO:0007669"/>
    <property type="project" value="UniProtKB-SubCell"/>
</dbReference>
<feature type="transmembrane region" description="Helical" evidence="6">
    <location>
        <begin position="226"/>
        <end position="245"/>
    </location>
</feature>
<feature type="transmembrane region" description="Helical" evidence="6">
    <location>
        <begin position="379"/>
        <end position="401"/>
    </location>
</feature>
<evidence type="ECO:0000256" key="2">
    <source>
        <dbReference type="ARBA" id="ARBA00022475"/>
    </source>
</evidence>
<proteinExistence type="predicted"/>
<evidence type="ECO:0000256" key="3">
    <source>
        <dbReference type="ARBA" id="ARBA00022692"/>
    </source>
</evidence>
<dbReference type="STRING" id="1197717.BED41_02935"/>
<evidence type="ECO:0000313" key="7">
    <source>
        <dbReference type="EMBL" id="ANZ44132.1"/>
    </source>
</evidence>
<dbReference type="RefSeq" id="WP_066742903.1">
    <property type="nucleotide sequence ID" value="NZ_CP016757.1"/>
</dbReference>
<dbReference type="GeneID" id="83056808"/>
<dbReference type="KEGG" id="cpor:BED41_02935"/>
<dbReference type="PANTHER" id="PTHR43652:SF2">
    <property type="entry name" value="BASIC AMINO ACID ANTIPORTER YFCC-RELATED"/>
    <property type="match status" value="1"/>
</dbReference>
<sequence length="501" mass="54182">MAQNRTRWIPDTYIIIFFVVLFAALLTWTVPVGKFETHEITYTMGSSEKSRSVLVPESFQYELGKDGKPVMNGVKLFEPYGETGILNYAFEGLVSGDKWGSAVGVVAFILIVGGAFGIVLRTGAIESGMKRMIKKTKGMDTLIIPVLFFLFSLGGAVFGMGEEAIPFVFIVVPVVIALGYDSIVAVMITYCATQIGFGASWMNPFSVAIAQGIAQIPVLSGSGFRIFMWFFFTLLGTLYTWRYAVKIRKNPSLSPVRESDNYFREELEAAGETDERFGLGDILVILTIALGMVWTIWGVVEKGYYIPEIASQFFVMGLVSGIIGVIFKLNGMKVNDIAVSFRAGASDLLGAAIVVGMAKGIILVLGGDSPTEPTVLNTVLHNVGLMISGLSPVISAWLMYLFQSVFNFFVVSGSGQAALTMPLMAPLADIAGVTRQVAVLAFQLGDGFTNLIVPTSAVMMASIGAARIDWATWAKWQIKFQGILFLCGSLFVIAAVVVGFN</sequence>
<feature type="transmembrane region" description="Helical" evidence="6">
    <location>
        <begin position="201"/>
        <end position="220"/>
    </location>
</feature>
<feature type="transmembrane region" description="Helical" evidence="6">
    <location>
        <begin position="448"/>
        <end position="468"/>
    </location>
</feature>
<keyword evidence="4 6" id="KW-1133">Transmembrane helix</keyword>
<feature type="transmembrane region" description="Helical" evidence="6">
    <location>
        <begin position="408"/>
        <end position="428"/>
    </location>
</feature>
<keyword evidence="5 6" id="KW-0472">Membrane</keyword>
<evidence type="ECO:0000313" key="8">
    <source>
        <dbReference type="Proteomes" id="UP000093044"/>
    </source>
</evidence>
<dbReference type="EMBL" id="CP016757">
    <property type="protein sequence ID" value="ANZ44132.1"/>
    <property type="molecule type" value="Genomic_DNA"/>
</dbReference>
<feature type="transmembrane region" description="Helical" evidence="6">
    <location>
        <begin position="309"/>
        <end position="327"/>
    </location>
</feature>
<feature type="transmembrane region" description="Helical" evidence="6">
    <location>
        <begin position="99"/>
        <end position="120"/>
    </location>
</feature>
<accession>A0A1B2I2E6</accession>